<keyword evidence="2" id="KW-1185">Reference proteome</keyword>
<name>A0A1W1H505_9BACT</name>
<evidence type="ECO:0000313" key="2">
    <source>
        <dbReference type="Proteomes" id="UP000191931"/>
    </source>
</evidence>
<dbReference type="OrthoDB" id="9769734at2"/>
<accession>A0A1W1H505</accession>
<proteinExistence type="predicted"/>
<dbReference type="RefSeq" id="WP_080803989.1">
    <property type="nucleotide sequence ID" value="NZ_LT828545.1"/>
</dbReference>
<dbReference type="Proteomes" id="UP000191931">
    <property type="component" value="Unassembled WGS sequence"/>
</dbReference>
<dbReference type="STRING" id="1246637.MTBBW1_1040017"/>
<protein>
    <submittedName>
        <fullName evidence="1">Uncharacterized protein</fullName>
    </submittedName>
</protein>
<gene>
    <name evidence="1" type="ORF">MTBBW1_1040017</name>
</gene>
<evidence type="ECO:0000313" key="1">
    <source>
        <dbReference type="EMBL" id="SLM27560.1"/>
    </source>
</evidence>
<sequence length="841" mass="93568">MSIAQFIQTQTLLPRLQKKGVLTVYDPDGRYRDVCLELADEHIKVVDASQSSIESREAALSTFKQLGENNPQVKGMVVYIPVKKPMTDEERQHDPFSIYTACGTIFPEGDGDGYMDLCIKAKPDHATEIRKIFDNDPNPGFAVIDAVGSGKKWPNLRALLNKESARDILLVLLSPDGGEMAKLKRQKSWLSEASDLVMVCLGLKLKTDIKSWAAIADELWRFLLFSEFAFDFPGDLPQGLSDVPCAPKEAKSLVFDLCDGLRNDLRTQTTYIDRAETIEKALDLPLLCSDIKDLGDRDTFPFEERTFLKQGIDSIIKNNRDKTRLIIERHSKTVWVGKGESQAQWGLVSSALQLVTSCDDLLRALGRHSANMGAIIDFYLTGLREADRLQREFEQSVSDYIDNTDIMAGVIDHARLRYRGLVDKVQTIFIRHLEKEGWPPGAMLHNMDVFDKLIAPKLMVSGHRVAYLLIDALRYELGVELEKQLSENGQVDLKAACAAFPTITPVGMASLLPGAGTALSLKKGDKGIIPMFEDVEIPNVSKRMEVFKKRFGQRFNEMKLADFINSKKTIPESVELLVLRSVDIDNHMESNPETTIGLIHDTLKRIRVAIHKLEKMGFQDVVIATDHGFFLNTYSEAGDVCSKPQGDWLNVHDRCMMGKGSEDFYNFLIPAEKLGIRGDYSSIAGPKSMAPYRDGLIYFHGGASLQEAIVPVLTLSLNGENKNDADNEPQSVVISYKNGAKKISVRFPVIDIMVAGDLFSAGSDLEILVEAHDKKGNVVGEAKAGGVVNPTTGTVFIKRGEQIRLTLKMQMNFEGKFTVKALNPVTMAAYNSINLETDYMV</sequence>
<reference evidence="1 2" key="1">
    <citation type="submission" date="2017-03" db="EMBL/GenBank/DDBJ databases">
        <authorList>
            <person name="Afonso C.L."/>
            <person name="Miller P.J."/>
            <person name="Scott M.A."/>
            <person name="Spackman E."/>
            <person name="Goraichik I."/>
            <person name="Dimitrov K.M."/>
            <person name="Suarez D.L."/>
            <person name="Swayne D.E."/>
        </authorList>
    </citation>
    <scope>NUCLEOTIDE SEQUENCE [LARGE SCALE GENOMIC DNA]</scope>
    <source>
        <strain evidence="1">PRJEB14757</strain>
    </source>
</reference>
<dbReference type="AlphaFoldDB" id="A0A1W1H505"/>
<dbReference type="Pfam" id="PF08665">
    <property type="entry name" value="PglZ"/>
    <property type="match status" value="1"/>
</dbReference>
<organism evidence="1 2">
    <name type="scientific">Desulfamplus magnetovallimortis</name>
    <dbReference type="NCBI Taxonomy" id="1246637"/>
    <lineage>
        <taxon>Bacteria</taxon>
        <taxon>Pseudomonadati</taxon>
        <taxon>Thermodesulfobacteriota</taxon>
        <taxon>Desulfobacteria</taxon>
        <taxon>Desulfobacterales</taxon>
        <taxon>Desulfobacteraceae</taxon>
        <taxon>Desulfamplus</taxon>
    </lineage>
</organism>
<dbReference type="EMBL" id="FWEV01000007">
    <property type="protein sequence ID" value="SLM27560.1"/>
    <property type="molecule type" value="Genomic_DNA"/>
</dbReference>